<gene>
    <name evidence="3" type="ORF">B0T18DRAFT_399014</name>
</gene>
<evidence type="ECO:0000256" key="1">
    <source>
        <dbReference type="SAM" id="Coils"/>
    </source>
</evidence>
<feature type="coiled-coil region" evidence="1">
    <location>
        <begin position="498"/>
        <end position="532"/>
    </location>
</feature>
<dbReference type="Proteomes" id="UP001172155">
    <property type="component" value="Unassembled WGS sequence"/>
</dbReference>
<keyword evidence="2" id="KW-1133">Transmembrane helix</keyword>
<evidence type="ECO:0000313" key="4">
    <source>
        <dbReference type="Proteomes" id="UP001172155"/>
    </source>
</evidence>
<sequence length="812" mass="87684">MPDESPGDGTGSSAWIINLSNLKPPQCRFRPGGKEETPPEMCAAVNLIKLVVPDALLALFALYATSTMGHGFLFDPYLQLLLSVSLIFGSLLLSTTNLAGPLRYAYYGYDGLLAKAFSFASPIGTKVMGWAPLPFLVLAALPWFRTGFFTGIMPIAWQYVREEHLQEVSKVSNRLDTLCSKAKMDAEKAVLDAGVARQHERDLKQNLKDSAQYDESSVAWKTGPEFEKLARGAGRMTAWQGTGVPAAGMTDRGVQSCEARTVATAVKAVTDDVLGAAKAAQKSLKLLDEMQSKAVEAITLAKQGWMAESAELRKEVEILSEQVENKKDEAEAAKEKATSYARDVHLTWLLVCEEHRRAISETENKVDGSCAQAEVAANKARSDLGDAERYRNDLEQNLRAADSSNTSLIGQVTALGARAKKATDRVAEVDTSLGHVSKAVQGSAEAAGTTQTLAAKAKTAAREGRRELVLKLETDVDNALGTAQRESELAAVRKEKVRALAQEAYRECQSVLEEHRREVQKVSNEVDKACIRAVALSSLARAELGSAERLENTAHALVANVVRDARTAHDVLFSDFYEDSEAARRKLGDYHGYVTQAADSVCVLGEVARDLQSRASYTMAIKETATNLNNAVAARGGVAALGQLAVYASDLQSKAAMVLAPQEVDRLKEVAGKTELARHKLWQLQKDSETIRQDVEQFRKANEKAREGRVMQTAAANGAVETLRKIANDVADAAEAAREAAEQAGKVRQSAVEAKAAAALGGAKGAEAARATSELDHALQACQEQLDNAVDKRKGVQAKMVQFARDMCLPKP</sequence>
<organism evidence="3 4">
    <name type="scientific">Schizothecium vesticola</name>
    <dbReference type="NCBI Taxonomy" id="314040"/>
    <lineage>
        <taxon>Eukaryota</taxon>
        <taxon>Fungi</taxon>
        <taxon>Dikarya</taxon>
        <taxon>Ascomycota</taxon>
        <taxon>Pezizomycotina</taxon>
        <taxon>Sordariomycetes</taxon>
        <taxon>Sordariomycetidae</taxon>
        <taxon>Sordariales</taxon>
        <taxon>Schizotheciaceae</taxon>
        <taxon>Schizothecium</taxon>
    </lineage>
</organism>
<keyword evidence="2" id="KW-0472">Membrane</keyword>
<protein>
    <submittedName>
        <fullName evidence="3">Uncharacterized protein</fullName>
    </submittedName>
</protein>
<keyword evidence="4" id="KW-1185">Reference proteome</keyword>
<proteinExistence type="predicted"/>
<dbReference type="AlphaFoldDB" id="A0AA40KCP5"/>
<comment type="caution">
    <text evidence="3">The sequence shown here is derived from an EMBL/GenBank/DDBJ whole genome shotgun (WGS) entry which is preliminary data.</text>
</comment>
<keyword evidence="1" id="KW-0175">Coiled coil</keyword>
<name>A0AA40KCP5_9PEZI</name>
<dbReference type="EMBL" id="JAUKUD010000001">
    <property type="protein sequence ID" value="KAK0754364.1"/>
    <property type="molecule type" value="Genomic_DNA"/>
</dbReference>
<keyword evidence="2" id="KW-0812">Transmembrane</keyword>
<accession>A0AA40KCP5</accession>
<reference evidence="3" key="1">
    <citation type="submission" date="2023-06" db="EMBL/GenBank/DDBJ databases">
        <title>Genome-scale phylogeny and comparative genomics of the fungal order Sordariales.</title>
        <authorList>
            <consortium name="Lawrence Berkeley National Laboratory"/>
            <person name="Hensen N."/>
            <person name="Bonometti L."/>
            <person name="Westerberg I."/>
            <person name="Brannstrom I.O."/>
            <person name="Guillou S."/>
            <person name="Cros-Aarteil S."/>
            <person name="Calhoun S."/>
            <person name="Haridas S."/>
            <person name="Kuo A."/>
            <person name="Mondo S."/>
            <person name="Pangilinan J."/>
            <person name="Riley R."/>
            <person name="LaButti K."/>
            <person name="Andreopoulos B."/>
            <person name="Lipzen A."/>
            <person name="Chen C."/>
            <person name="Yanf M."/>
            <person name="Daum C."/>
            <person name="Ng V."/>
            <person name="Clum A."/>
            <person name="Steindorff A."/>
            <person name="Ohm R."/>
            <person name="Martin F."/>
            <person name="Silar P."/>
            <person name="Natvig D."/>
            <person name="Lalanne C."/>
            <person name="Gautier V."/>
            <person name="Ament-velasquez S.L."/>
            <person name="Kruys A."/>
            <person name="Hutchinson M.I."/>
            <person name="Powell A.J."/>
            <person name="Barry K."/>
            <person name="Miller A.N."/>
            <person name="Grigoriev I.V."/>
            <person name="Debuchy R."/>
            <person name="Gladieux P."/>
            <person name="Thoren M.H."/>
            <person name="Johannesson H."/>
        </authorList>
    </citation>
    <scope>NUCLEOTIDE SEQUENCE</scope>
    <source>
        <strain evidence="3">SMH3187-1</strain>
    </source>
</reference>
<evidence type="ECO:0000256" key="2">
    <source>
        <dbReference type="SAM" id="Phobius"/>
    </source>
</evidence>
<feature type="coiled-coil region" evidence="1">
    <location>
        <begin position="302"/>
        <end position="343"/>
    </location>
</feature>
<feature type="transmembrane region" description="Helical" evidence="2">
    <location>
        <begin position="43"/>
        <end position="65"/>
    </location>
</feature>
<evidence type="ECO:0000313" key="3">
    <source>
        <dbReference type="EMBL" id="KAK0754364.1"/>
    </source>
</evidence>
<feature type="transmembrane region" description="Helical" evidence="2">
    <location>
        <begin position="77"/>
        <end position="98"/>
    </location>
</feature>